<sequence length="415" mass="44774">MSPLCFILAALVCAAPEGRDTRPRARTPPGPSTYCGQGYRCRGSGREMRCHPDVACDDRELRSGPCAVATACLEKCVADPGGEACDMPCHGSPLRSRATGAAPPPDLKVAYFLNHRKVAGTSMLAALKRVAGRVGVDGGSLLVAKEDLRPFNPNLFCKPETSAGVLYVTVLRHPLHRLVSLYHSENNFGDRNPAANRNATAWGAFLDGSCTRHRCAAPNYYTRRLLGFARVTKAPADCKPRGLKGRNSEQCDVAAPGTCAEPTFHPRWLHDVDQAAARQIDCCNAFAEGKTRRGRIGFAFSCDCGRGAGRVLSDLTSDVGIAVSSSEVAFQVAKRVLDAFDFAVALERMDERAAQKLSQLLGTTVTFPHHRTRAGGSGGFNRLAAAMPTSIRDRILRQHDVDVRLHAWLAARPLP</sequence>
<evidence type="ECO:0008006" key="4">
    <source>
        <dbReference type="Google" id="ProtNLM"/>
    </source>
</evidence>
<keyword evidence="3" id="KW-1185">Reference proteome</keyword>
<evidence type="ECO:0000313" key="2">
    <source>
        <dbReference type="EMBL" id="CAH0365803.1"/>
    </source>
</evidence>
<accession>A0A8J2S6Y3</accession>
<reference evidence="2" key="1">
    <citation type="submission" date="2021-11" db="EMBL/GenBank/DDBJ databases">
        <authorList>
            <consortium name="Genoscope - CEA"/>
            <person name="William W."/>
        </authorList>
    </citation>
    <scope>NUCLEOTIDE SEQUENCE</scope>
</reference>
<comment type="caution">
    <text evidence="2">The sequence shown here is derived from an EMBL/GenBank/DDBJ whole genome shotgun (WGS) entry which is preliminary data.</text>
</comment>
<organism evidence="2 3">
    <name type="scientific">Pelagomonas calceolata</name>
    <dbReference type="NCBI Taxonomy" id="35677"/>
    <lineage>
        <taxon>Eukaryota</taxon>
        <taxon>Sar</taxon>
        <taxon>Stramenopiles</taxon>
        <taxon>Ochrophyta</taxon>
        <taxon>Pelagophyceae</taxon>
        <taxon>Pelagomonadales</taxon>
        <taxon>Pelagomonadaceae</taxon>
        <taxon>Pelagomonas</taxon>
    </lineage>
</organism>
<proteinExistence type="predicted"/>
<dbReference type="Gene3D" id="3.40.50.300">
    <property type="entry name" value="P-loop containing nucleotide triphosphate hydrolases"/>
    <property type="match status" value="1"/>
</dbReference>
<gene>
    <name evidence="2" type="ORF">PECAL_1P22590</name>
</gene>
<dbReference type="InterPro" id="IPR027417">
    <property type="entry name" value="P-loop_NTPase"/>
</dbReference>
<feature type="chain" id="PRO_5035243361" description="Sulfotransferase domain-containing protein" evidence="1">
    <location>
        <begin position="21"/>
        <end position="415"/>
    </location>
</feature>
<dbReference type="AlphaFoldDB" id="A0A8J2S6Y3"/>
<evidence type="ECO:0000313" key="3">
    <source>
        <dbReference type="Proteomes" id="UP000789595"/>
    </source>
</evidence>
<dbReference type="Proteomes" id="UP000789595">
    <property type="component" value="Unassembled WGS sequence"/>
</dbReference>
<name>A0A8J2S6Y3_9STRA</name>
<dbReference type="EMBL" id="CAKKNE010000001">
    <property type="protein sequence ID" value="CAH0365803.1"/>
    <property type="molecule type" value="Genomic_DNA"/>
</dbReference>
<feature type="signal peptide" evidence="1">
    <location>
        <begin position="1"/>
        <end position="20"/>
    </location>
</feature>
<evidence type="ECO:0000256" key="1">
    <source>
        <dbReference type="SAM" id="SignalP"/>
    </source>
</evidence>
<protein>
    <recommendedName>
        <fullName evidence="4">Sulfotransferase domain-containing protein</fullName>
    </recommendedName>
</protein>
<keyword evidence="1" id="KW-0732">Signal</keyword>